<evidence type="ECO:0000313" key="1">
    <source>
        <dbReference type="EMBL" id="JAD28171.1"/>
    </source>
</evidence>
<reference evidence="1" key="1">
    <citation type="submission" date="2014-09" db="EMBL/GenBank/DDBJ databases">
        <authorList>
            <person name="Magalhaes I.L.F."/>
            <person name="Oliveira U."/>
            <person name="Santos F.R."/>
            <person name="Vidigal T.H.D.A."/>
            <person name="Brescovit A.D."/>
            <person name="Santos A.J."/>
        </authorList>
    </citation>
    <scope>NUCLEOTIDE SEQUENCE</scope>
    <source>
        <tissue evidence="1">Shoot tissue taken approximately 20 cm above the soil surface</tissue>
    </source>
</reference>
<name>A0A0A8YPI7_ARUDO</name>
<organism evidence="1">
    <name type="scientific">Arundo donax</name>
    <name type="common">Giant reed</name>
    <name type="synonym">Donax arundinaceus</name>
    <dbReference type="NCBI Taxonomy" id="35708"/>
    <lineage>
        <taxon>Eukaryota</taxon>
        <taxon>Viridiplantae</taxon>
        <taxon>Streptophyta</taxon>
        <taxon>Embryophyta</taxon>
        <taxon>Tracheophyta</taxon>
        <taxon>Spermatophyta</taxon>
        <taxon>Magnoliopsida</taxon>
        <taxon>Liliopsida</taxon>
        <taxon>Poales</taxon>
        <taxon>Poaceae</taxon>
        <taxon>PACMAD clade</taxon>
        <taxon>Arundinoideae</taxon>
        <taxon>Arundineae</taxon>
        <taxon>Arundo</taxon>
    </lineage>
</organism>
<accession>A0A0A8YPI7</accession>
<proteinExistence type="predicted"/>
<sequence>MLIIYFPSGFFPFTFAHGITLSTFCSGQDIPLLINICSGDNTVHVNFAGSCTSSEPERLTC</sequence>
<dbReference type="AlphaFoldDB" id="A0A0A8YPI7"/>
<reference evidence="1" key="2">
    <citation type="journal article" date="2015" name="Data Brief">
        <title>Shoot transcriptome of the giant reed, Arundo donax.</title>
        <authorList>
            <person name="Barrero R.A."/>
            <person name="Guerrero F.D."/>
            <person name="Moolhuijzen P."/>
            <person name="Goolsby J.A."/>
            <person name="Tidwell J."/>
            <person name="Bellgard S.E."/>
            <person name="Bellgard M.I."/>
        </authorList>
    </citation>
    <scope>NUCLEOTIDE SEQUENCE</scope>
    <source>
        <tissue evidence="1">Shoot tissue taken approximately 20 cm above the soil surface</tissue>
    </source>
</reference>
<dbReference type="EMBL" id="GBRH01269724">
    <property type="protein sequence ID" value="JAD28171.1"/>
    <property type="molecule type" value="Transcribed_RNA"/>
</dbReference>
<protein>
    <submittedName>
        <fullName evidence="1">Uncharacterized protein</fullName>
    </submittedName>
</protein>